<dbReference type="Proteomes" id="UP000011885">
    <property type="component" value="Unassembled WGS sequence"/>
</dbReference>
<dbReference type="EMBL" id="ANOH01000011">
    <property type="protein sequence ID" value="EMI58382.1"/>
    <property type="molecule type" value="Genomic_DNA"/>
</dbReference>
<organism evidence="2 3">
    <name type="scientific">Rhodopirellula sallentina SM41</name>
    <dbReference type="NCBI Taxonomy" id="1263870"/>
    <lineage>
        <taxon>Bacteria</taxon>
        <taxon>Pseudomonadati</taxon>
        <taxon>Planctomycetota</taxon>
        <taxon>Planctomycetia</taxon>
        <taxon>Pirellulales</taxon>
        <taxon>Pirellulaceae</taxon>
        <taxon>Rhodopirellula</taxon>
    </lineage>
</organism>
<evidence type="ECO:0000313" key="3">
    <source>
        <dbReference type="Proteomes" id="UP000011885"/>
    </source>
</evidence>
<gene>
    <name evidence="2" type="ORF">RSSM_00176</name>
</gene>
<keyword evidence="3" id="KW-1185">Reference proteome</keyword>
<name>M5UAC0_9BACT</name>
<dbReference type="PATRIC" id="fig|1263870.3.peg.199"/>
<evidence type="ECO:0000313" key="2">
    <source>
        <dbReference type="EMBL" id="EMI58382.1"/>
    </source>
</evidence>
<accession>M5UAC0</accession>
<dbReference type="AlphaFoldDB" id="M5UAC0"/>
<protein>
    <submittedName>
        <fullName evidence="2">Uncharacterized protein</fullName>
    </submittedName>
</protein>
<feature type="region of interest" description="Disordered" evidence="1">
    <location>
        <begin position="32"/>
        <end position="69"/>
    </location>
</feature>
<sequence>MQVGRRCECRRWQSDRRENVVSIDGRWKIRWRPQQPRPDFDGGRTAQTKTSKITPRNHTFTCPLFESPR</sequence>
<proteinExistence type="predicted"/>
<reference evidence="2 3" key="1">
    <citation type="journal article" date="2013" name="Mar. Genomics">
        <title>Expression of sulfatases in Rhodopirellula baltica and the diversity of sulfatases in the genus Rhodopirellula.</title>
        <authorList>
            <person name="Wegner C.E."/>
            <person name="Richter-Heitmann T."/>
            <person name="Klindworth A."/>
            <person name="Klockow C."/>
            <person name="Richter M."/>
            <person name="Achstetter T."/>
            <person name="Glockner F.O."/>
            <person name="Harder J."/>
        </authorList>
    </citation>
    <scope>NUCLEOTIDE SEQUENCE [LARGE SCALE GENOMIC DNA]</scope>
    <source>
        <strain evidence="2 3">SM41</strain>
    </source>
</reference>
<evidence type="ECO:0000256" key="1">
    <source>
        <dbReference type="SAM" id="MobiDB-lite"/>
    </source>
</evidence>
<comment type="caution">
    <text evidence="2">The sequence shown here is derived from an EMBL/GenBank/DDBJ whole genome shotgun (WGS) entry which is preliminary data.</text>
</comment>
<feature type="compositionally biased region" description="Polar residues" evidence="1">
    <location>
        <begin position="45"/>
        <end position="60"/>
    </location>
</feature>